<feature type="transmembrane region" description="Helical" evidence="1">
    <location>
        <begin position="99"/>
        <end position="120"/>
    </location>
</feature>
<dbReference type="EMBL" id="CP054212">
    <property type="protein sequence ID" value="QKJ89025.1"/>
    <property type="molecule type" value="Genomic_DNA"/>
</dbReference>
<keyword evidence="1" id="KW-1133">Transmembrane helix</keyword>
<dbReference type="PANTHER" id="PTHR34980">
    <property type="entry name" value="INNER MEMBRANE PROTEIN-RELATED-RELATED"/>
    <property type="match status" value="1"/>
</dbReference>
<feature type="transmembrane region" description="Helical" evidence="1">
    <location>
        <begin position="43"/>
        <end position="63"/>
    </location>
</feature>
<gene>
    <name evidence="2" type="ORF">PMPD1_4120</name>
</gene>
<dbReference type="Pfam" id="PF05656">
    <property type="entry name" value="DUF805"/>
    <property type="match status" value="1"/>
</dbReference>
<feature type="transmembrane region" description="Helical" evidence="1">
    <location>
        <begin position="75"/>
        <end position="93"/>
    </location>
</feature>
<feature type="transmembrane region" description="Helical" evidence="1">
    <location>
        <begin position="20"/>
        <end position="37"/>
    </location>
</feature>
<protein>
    <recommendedName>
        <fullName evidence="4">DUF805 domain-containing protein</fullName>
    </recommendedName>
</protein>
<organism evidence="2 3">
    <name type="scientific">Paramixta manurensis</name>
    <dbReference type="NCBI Taxonomy" id="2740817"/>
    <lineage>
        <taxon>Bacteria</taxon>
        <taxon>Pseudomonadati</taxon>
        <taxon>Pseudomonadota</taxon>
        <taxon>Gammaproteobacteria</taxon>
        <taxon>Enterobacterales</taxon>
        <taxon>Erwiniaceae</taxon>
        <taxon>Paramixta</taxon>
    </lineage>
</organism>
<dbReference type="RefSeq" id="WP_173635849.1">
    <property type="nucleotide sequence ID" value="NZ_CP054212.1"/>
</dbReference>
<evidence type="ECO:0000256" key="1">
    <source>
        <dbReference type="SAM" id="Phobius"/>
    </source>
</evidence>
<dbReference type="InterPro" id="IPR008523">
    <property type="entry name" value="DUF805"/>
</dbReference>
<reference evidence="2 3" key="1">
    <citation type="submission" date="2020-06" db="EMBL/GenBank/DDBJ databases">
        <title>Genome sequence of Paramixta manurensis strain PD-1.</title>
        <authorList>
            <person name="Lee C.W."/>
            <person name="Kim J."/>
        </authorList>
    </citation>
    <scope>NUCLEOTIDE SEQUENCE [LARGE SCALE GENOMIC DNA]</scope>
    <source>
        <strain evidence="2 3">PD-1</strain>
    </source>
</reference>
<name>A0A6M8UEP9_9GAMM</name>
<keyword evidence="3" id="KW-1185">Reference proteome</keyword>
<dbReference type="AlphaFoldDB" id="A0A6M8UEP9"/>
<dbReference type="PANTHER" id="PTHR34980:SF1">
    <property type="entry name" value="INNER MEMBRANE PROTEIN"/>
    <property type="match status" value="1"/>
</dbReference>
<sequence length="148" mass="16815">MTLQQWCFSWRGRIGRRDFWIWQGIWLAAMVLLFIAADRGWLTTQNAAFGVVCLLWPSSSVVVKRLHDRNRKGYWGLLLIVAWMLLAANLDMLDGTLQWALGRFLPALIFIMLLLDLGVFSGSAGDNRFGPPAEPVNFLGKSARVDYQ</sequence>
<dbReference type="GO" id="GO:0005886">
    <property type="term" value="C:plasma membrane"/>
    <property type="evidence" value="ECO:0007669"/>
    <property type="project" value="TreeGrafter"/>
</dbReference>
<dbReference type="Proteomes" id="UP000505325">
    <property type="component" value="Chromosome"/>
</dbReference>
<evidence type="ECO:0000313" key="3">
    <source>
        <dbReference type="Proteomes" id="UP000505325"/>
    </source>
</evidence>
<keyword evidence="1" id="KW-0812">Transmembrane</keyword>
<proteinExistence type="predicted"/>
<evidence type="ECO:0000313" key="2">
    <source>
        <dbReference type="EMBL" id="QKJ89025.1"/>
    </source>
</evidence>
<accession>A0A6M8UEP9</accession>
<dbReference type="KEGG" id="pmak:PMPD1_4120"/>
<evidence type="ECO:0008006" key="4">
    <source>
        <dbReference type="Google" id="ProtNLM"/>
    </source>
</evidence>
<keyword evidence="1" id="KW-0472">Membrane</keyword>